<comment type="similarity">
    <text evidence="2 9">Belongs to the Mediator complex subunit 9 family.</text>
</comment>
<evidence type="ECO:0000256" key="10">
    <source>
        <dbReference type="SAM" id="Coils"/>
    </source>
</evidence>
<reference evidence="12 13" key="1">
    <citation type="submission" date="2019-06" db="EMBL/GenBank/DDBJ databases">
        <title>Draft genome sequence of the filamentous fungus Phialemoniopsis curvata isolated from diesel fuel.</title>
        <authorList>
            <person name="Varaljay V.A."/>
            <person name="Lyon W.J."/>
            <person name="Crouch A.L."/>
            <person name="Drake C.E."/>
            <person name="Hollomon J.M."/>
            <person name="Nadeau L.J."/>
            <person name="Nunn H.S."/>
            <person name="Stevenson B.S."/>
            <person name="Bojanowski C.L."/>
            <person name="Crookes-Goodson W.J."/>
        </authorList>
    </citation>
    <scope>NUCLEOTIDE SEQUENCE [LARGE SCALE GENOMIC DNA]</scope>
    <source>
        <strain evidence="12 13">D216</strain>
    </source>
</reference>
<keyword evidence="10" id="KW-0175">Coiled coil</keyword>
<protein>
    <recommendedName>
        <fullName evidence="9">Mediator of RNA polymerase II transcription subunit 9</fullName>
    </recommendedName>
    <alternativeName>
        <fullName evidence="9">Mediator complex subunit 9</fullName>
    </alternativeName>
</protein>
<organism evidence="12 13">
    <name type="scientific">Thyridium curvatum</name>
    <dbReference type="NCBI Taxonomy" id="1093900"/>
    <lineage>
        <taxon>Eukaryota</taxon>
        <taxon>Fungi</taxon>
        <taxon>Dikarya</taxon>
        <taxon>Ascomycota</taxon>
        <taxon>Pezizomycotina</taxon>
        <taxon>Sordariomycetes</taxon>
        <taxon>Sordariomycetidae</taxon>
        <taxon>Thyridiales</taxon>
        <taxon>Thyridiaceae</taxon>
        <taxon>Thyridium</taxon>
    </lineage>
</organism>
<evidence type="ECO:0000256" key="8">
    <source>
        <dbReference type="ARBA" id="ARBA00025687"/>
    </source>
</evidence>
<evidence type="ECO:0000256" key="7">
    <source>
        <dbReference type="ARBA" id="ARBA00023242"/>
    </source>
</evidence>
<keyword evidence="6 9" id="KW-0804">Transcription</keyword>
<accession>A0A507B4Y1</accession>
<dbReference type="InterPro" id="IPR037212">
    <property type="entry name" value="Med7/Med21-like"/>
</dbReference>
<comment type="subunit">
    <text evidence="3 9">Component of the Mediator complex.</text>
</comment>
<dbReference type="SUPFAM" id="SSF140718">
    <property type="entry name" value="Mediator hinge subcomplex-like"/>
    <property type="match status" value="1"/>
</dbReference>
<feature type="region of interest" description="Disordered" evidence="11">
    <location>
        <begin position="152"/>
        <end position="173"/>
    </location>
</feature>
<dbReference type="InterPro" id="IPR011425">
    <property type="entry name" value="Med9"/>
</dbReference>
<keyword evidence="7 9" id="KW-0539">Nucleus</keyword>
<dbReference type="Proteomes" id="UP000319257">
    <property type="component" value="Unassembled WGS sequence"/>
</dbReference>
<evidence type="ECO:0000256" key="9">
    <source>
        <dbReference type="RuleBase" id="RU364145"/>
    </source>
</evidence>
<evidence type="ECO:0000256" key="2">
    <source>
        <dbReference type="ARBA" id="ARBA00008089"/>
    </source>
</evidence>
<gene>
    <name evidence="9" type="primary">MED9</name>
    <name evidence="12" type="ORF">E0L32_002704</name>
</gene>
<dbReference type="AlphaFoldDB" id="A0A507B4Y1"/>
<comment type="subcellular location">
    <subcellularLocation>
        <location evidence="1 9">Nucleus</location>
    </subcellularLocation>
</comment>
<dbReference type="EMBL" id="SKBQ01000011">
    <property type="protein sequence ID" value="TPX18195.1"/>
    <property type="molecule type" value="Genomic_DNA"/>
</dbReference>
<evidence type="ECO:0000256" key="6">
    <source>
        <dbReference type="ARBA" id="ARBA00023163"/>
    </source>
</evidence>
<evidence type="ECO:0000313" key="12">
    <source>
        <dbReference type="EMBL" id="TPX18195.1"/>
    </source>
</evidence>
<dbReference type="STRING" id="1093900.A0A507B4Y1"/>
<evidence type="ECO:0000256" key="1">
    <source>
        <dbReference type="ARBA" id="ARBA00004123"/>
    </source>
</evidence>
<dbReference type="GO" id="GO:0003712">
    <property type="term" value="F:transcription coregulator activity"/>
    <property type="evidence" value="ECO:0007669"/>
    <property type="project" value="InterPro"/>
</dbReference>
<sequence>MTADAQQQPHPLALPETLSPDALDALTDLASTLSRLRPPQSASTLADGKGAGGPAGPGSGPGHHGSQPPAVTGTTPLPAPAGAQGELHLKDVPSATDALRVKLQRARAQIRSLPDVGRTVAQQEEELRELEDRMRRQKVLMEQLQKVGVRFGSEEEEAAAPTPQVGAGDKMET</sequence>
<feature type="region of interest" description="Disordered" evidence="11">
    <location>
        <begin position="29"/>
        <end position="91"/>
    </location>
</feature>
<keyword evidence="4 9" id="KW-0805">Transcription regulation</keyword>
<evidence type="ECO:0000313" key="13">
    <source>
        <dbReference type="Proteomes" id="UP000319257"/>
    </source>
</evidence>
<evidence type="ECO:0000256" key="11">
    <source>
        <dbReference type="SAM" id="MobiDB-lite"/>
    </source>
</evidence>
<name>A0A507B4Y1_9PEZI</name>
<evidence type="ECO:0000256" key="3">
    <source>
        <dbReference type="ARBA" id="ARBA00011837"/>
    </source>
</evidence>
<dbReference type="GO" id="GO:0016592">
    <property type="term" value="C:mediator complex"/>
    <property type="evidence" value="ECO:0007669"/>
    <property type="project" value="InterPro"/>
</dbReference>
<comment type="caution">
    <text evidence="12">The sequence shown here is derived from an EMBL/GenBank/DDBJ whole genome shotgun (WGS) entry which is preliminary data.</text>
</comment>
<dbReference type="InParanoid" id="A0A507B4Y1"/>
<dbReference type="Pfam" id="PF07544">
    <property type="entry name" value="Med9"/>
    <property type="match status" value="1"/>
</dbReference>
<evidence type="ECO:0000256" key="4">
    <source>
        <dbReference type="ARBA" id="ARBA00023015"/>
    </source>
</evidence>
<proteinExistence type="inferred from homology"/>
<keyword evidence="13" id="KW-1185">Reference proteome</keyword>
<keyword evidence="5 9" id="KW-0010">Activator</keyword>
<feature type="compositionally biased region" description="Gly residues" evidence="11">
    <location>
        <begin position="49"/>
        <end position="63"/>
    </location>
</feature>
<feature type="coiled-coil region" evidence="10">
    <location>
        <begin position="113"/>
        <end position="147"/>
    </location>
</feature>
<feature type="region of interest" description="Disordered" evidence="11">
    <location>
        <begin position="1"/>
        <end position="20"/>
    </location>
</feature>
<evidence type="ECO:0000256" key="5">
    <source>
        <dbReference type="ARBA" id="ARBA00023159"/>
    </source>
</evidence>
<dbReference type="GO" id="GO:0006357">
    <property type="term" value="P:regulation of transcription by RNA polymerase II"/>
    <property type="evidence" value="ECO:0007669"/>
    <property type="project" value="InterPro"/>
</dbReference>
<comment type="function">
    <text evidence="8 9">Component of the Mediator complex, a coactivator involved in the regulated transcription of nearly all RNA polymerase II-dependent genes. Mediator functions as a bridge to convey information from gene-specific regulatory proteins to the basal RNA polymerase II transcription machinery. Mediator is recruited to promoters by direct interactions with regulatory proteins and serves as a scaffold for the assembly of a functional preinitiation complex with RNA polymerase II and the general transcription factors.</text>
</comment>
<dbReference type="OrthoDB" id="5414694at2759"/>